<dbReference type="AlphaFoldDB" id="A0A7S3Z752"/>
<feature type="region of interest" description="Disordered" evidence="1">
    <location>
        <begin position="942"/>
        <end position="962"/>
    </location>
</feature>
<dbReference type="EMBL" id="HBIV01036087">
    <property type="protein sequence ID" value="CAE0673992.1"/>
    <property type="molecule type" value="Transcribed_RNA"/>
</dbReference>
<feature type="compositionally biased region" description="Acidic residues" evidence="1">
    <location>
        <begin position="950"/>
        <end position="961"/>
    </location>
</feature>
<feature type="region of interest" description="Disordered" evidence="1">
    <location>
        <begin position="998"/>
        <end position="1038"/>
    </location>
</feature>
<evidence type="ECO:0008006" key="3">
    <source>
        <dbReference type="Google" id="ProtNLM"/>
    </source>
</evidence>
<feature type="compositionally biased region" description="Basic and acidic residues" evidence="1">
    <location>
        <begin position="592"/>
        <end position="607"/>
    </location>
</feature>
<evidence type="ECO:0000256" key="1">
    <source>
        <dbReference type="SAM" id="MobiDB-lite"/>
    </source>
</evidence>
<feature type="compositionally biased region" description="Basic and acidic residues" evidence="1">
    <location>
        <begin position="1022"/>
        <end position="1036"/>
    </location>
</feature>
<feature type="compositionally biased region" description="Basic and acidic residues" evidence="1">
    <location>
        <begin position="618"/>
        <end position="632"/>
    </location>
</feature>
<gene>
    <name evidence="2" type="ORF">LGLO00237_LOCUS25766</name>
</gene>
<feature type="region of interest" description="Disordered" evidence="1">
    <location>
        <begin position="588"/>
        <end position="633"/>
    </location>
</feature>
<protein>
    <recommendedName>
        <fullName evidence="3">Rhodanese domain-containing protein</fullName>
    </recommendedName>
</protein>
<organism evidence="2">
    <name type="scientific">Lotharella globosa</name>
    <dbReference type="NCBI Taxonomy" id="91324"/>
    <lineage>
        <taxon>Eukaryota</taxon>
        <taxon>Sar</taxon>
        <taxon>Rhizaria</taxon>
        <taxon>Cercozoa</taxon>
        <taxon>Chlorarachniophyceae</taxon>
        <taxon>Lotharella</taxon>
    </lineage>
</organism>
<feature type="compositionally biased region" description="Acidic residues" evidence="1">
    <location>
        <begin position="717"/>
        <end position="728"/>
    </location>
</feature>
<dbReference type="InterPro" id="IPR036873">
    <property type="entry name" value="Rhodanese-like_dom_sf"/>
</dbReference>
<name>A0A7S3Z752_9EUKA</name>
<accession>A0A7S3Z752</accession>
<feature type="region of interest" description="Disordered" evidence="1">
    <location>
        <begin position="837"/>
        <end position="866"/>
    </location>
</feature>
<sequence length="1074" mass="120077">MSKGICIVPETLYVCQEGHAQEVLAEVADQCDDKVRACLVSVEEESMDVIDEYSDRMVSWHRLNAGSHRDFLQGAQDLMGILFRYHSVLSKKLEAKGMRVSHERLVIVDVDSSSTDDMICASIVVICFFIQYRMASLWDAYRSLSAIDGLRPSLPNLGEKIWRLLGDFEERHHDIGTLRNVLDSMTTSVKSKESATFTAASFYNLLAKSRELKHRRTLGNMLIMDIRSAGDYKAGHLRHENSAISSASLPVTDRENLPSPDTVDIKDRMQARVWKQWRMRFMVIYGGANDQKEKELLVAFAKSVESQLKVHGSVCILGSPFSKFAQAYPFLVNPAPARAKRASRPMPTWYPAQLLPSTASAEGVGGVGACGGVFFWDARQTDKYHYMLTELKITTAALAEGVAEIEEMDQNIVVETDDFESLMAAIAAVERARLDNTRVVIVAGGSTEMHTFAADYFMLVKGVVSVDLAGRLLDEMNICLEPDWPRVERFISHLFGLGQAQGKGGAAMDDRKPCEVVEGRIFIAPLSLGVDLPAMQALDVDRVIVASKNKKTFFTDVLEYLTIDFENVNGDFNDKFTLMRKFVSGTRHPHKVPVEDPDSLRNSEEATSKTVANATPADTREGEGKDGADQDNRRHHRVVILGSPSKVTCLAAAYIVGTDKIGATEAFERIRSKSPWARITKDDAYRLEAFQDALVKLRQMRSSKTSYIPEHMCSVEKEEEDDEEDEDSAAEHDTKRAEAKLKQSADRERAAKKATALKPIIASSSSSPHKSNDAPRKRQLMFSEEEIVNFLKWKAEKVGKALESALATKVDLENKLRRMKIEKERLMFSTINLEKEKEKMKSERDMYKRHSTGTLQREVTFGGSDTDEEEFVVKSENMMEALESTGAELSPEDKAKISRDREVDALRTEVQEGKELLEKLRERLVKAESDLKTTKAELAATKQNVKEEASTGEEAVDDGEREEIVESLREQLKAADEKLQWFRDRLEKSQNALAAIKAAAEGGTTSPEKKSADEVQSLRGQEMWRRGSDSNGDKTGRSSMEWAKGVAVVLLAVFLYALFAPDPSSSYYDDSSFI</sequence>
<feature type="compositionally biased region" description="Basic and acidic residues" evidence="1">
    <location>
        <begin position="729"/>
        <end position="751"/>
    </location>
</feature>
<evidence type="ECO:0000313" key="2">
    <source>
        <dbReference type="EMBL" id="CAE0673992.1"/>
    </source>
</evidence>
<feature type="region of interest" description="Disordered" evidence="1">
    <location>
        <begin position="710"/>
        <end position="778"/>
    </location>
</feature>
<proteinExistence type="predicted"/>
<dbReference type="Gene3D" id="3.40.250.10">
    <property type="entry name" value="Rhodanese-like domain"/>
    <property type="match status" value="1"/>
</dbReference>
<reference evidence="2" key="1">
    <citation type="submission" date="2021-01" db="EMBL/GenBank/DDBJ databases">
        <authorList>
            <person name="Corre E."/>
            <person name="Pelletier E."/>
            <person name="Niang G."/>
            <person name="Scheremetjew M."/>
            <person name="Finn R."/>
            <person name="Kale V."/>
            <person name="Holt S."/>
            <person name="Cochrane G."/>
            <person name="Meng A."/>
            <person name="Brown T."/>
            <person name="Cohen L."/>
        </authorList>
    </citation>
    <scope>NUCLEOTIDE SEQUENCE</scope>
    <source>
        <strain evidence="2">CCCM811</strain>
    </source>
</reference>
<feature type="compositionally biased region" description="Basic and acidic residues" evidence="1">
    <location>
        <begin position="837"/>
        <end position="848"/>
    </location>
</feature>